<organism evidence="1 2">
    <name type="scientific">Arcicella aurantiaca</name>
    <dbReference type="NCBI Taxonomy" id="591202"/>
    <lineage>
        <taxon>Bacteria</taxon>
        <taxon>Pseudomonadati</taxon>
        <taxon>Bacteroidota</taxon>
        <taxon>Cytophagia</taxon>
        <taxon>Cytophagales</taxon>
        <taxon>Flectobacillaceae</taxon>
        <taxon>Arcicella</taxon>
    </lineage>
</organism>
<sequence>MTAVEEITENLTFNHIRGLWEKGLDANFIADAFKLPVKKVEAIIKRLKSSSN</sequence>
<comment type="caution">
    <text evidence="1">The sequence shown here is derived from an EMBL/GenBank/DDBJ whole genome shotgun (WGS) entry which is preliminary data.</text>
</comment>
<gene>
    <name evidence="1" type="ORF">LV89_00741</name>
</gene>
<reference evidence="1 2" key="1">
    <citation type="submission" date="2018-05" db="EMBL/GenBank/DDBJ databases">
        <title>Genomic Encyclopedia of Archaeal and Bacterial Type Strains, Phase II (KMG-II): from individual species to whole genera.</title>
        <authorList>
            <person name="Goeker M."/>
        </authorList>
    </citation>
    <scope>NUCLEOTIDE SEQUENCE [LARGE SCALE GENOMIC DNA]</scope>
    <source>
        <strain evidence="1 2">DSM 22214</strain>
    </source>
</reference>
<accession>A0A316EFK3</accession>
<keyword evidence="2" id="KW-1185">Reference proteome</keyword>
<proteinExistence type="predicted"/>
<evidence type="ECO:0000313" key="2">
    <source>
        <dbReference type="Proteomes" id="UP000245489"/>
    </source>
</evidence>
<dbReference type="Proteomes" id="UP000245489">
    <property type="component" value="Unassembled WGS sequence"/>
</dbReference>
<evidence type="ECO:0000313" key="1">
    <source>
        <dbReference type="EMBL" id="PWK28537.1"/>
    </source>
</evidence>
<dbReference type="EMBL" id="QGGO01000003">
    <property type="protein sequence ID" value="PWK28537.1"/>
    <property type="molecule type" value="Genomic_DNA"/>
</dbReference>
<protein>
    <submittedName>
        <fullName evidence="1">Uncharacterized protein</fullName>
    </submittedName>
</protein>
<dbReference type="AlphaFoldDB" id="A0A316EFK3"/>
<name>A0A316EFK3_9BACT</name>